<gene>
    <name evidence="1" type="ORF">SMN809_LOCUS79319</name>
</gene>
<feature type="non-terminal residue" evidence="1">
    <location>
        <position position="1"/>
    </location>
</feature>
<evidence type="ECO:0000313" key="1">
    <source>
        <dbReference type="EMBL" id="CAF5214520.1"/>
    </source>
</evidence>
<organism evidence="1 2">
    <name type="scientific">Rotaria magnacalcarata</name>
    <dbReference type="NCBI Taxonomy" id="392030"/>
    <lineage>
        <taxon>Eukaryota</taxon>
        <taxon>Metazoa</taxon>
        <taxon>Spiralia</taxon>
        <taxon>Gnathifera</taxon>
        <taxon>Rotifera</taxon>
        <taxon>Eurotatoria</taxon>
        <taxon>Bdelloidea</taxon>
        <taxon>Philodinida</taxon>
        <taxon>Philodinidae</taxon>
        <taxon>Rotaria</taxon>
    </lineage>
</organism>
<reference evidence="1" key="1">
    <citation type="submission" date="2021-02" db="EMBL/GenBank/DDBJ databases">
        <authorList>
            <person name="Nowell W R."/>
        </authorList>
    </citation>
    <scope>NUCLEOTIDE SEQUENCE</scope>
</reference>
<proteinExistence type="predicted"/>
<dbReference type="Proteomes" id="UP000676336">
    <property type="component" value="Unassembled WGS sequence"/>
</dbReference>
<dbReference type="AlphaFoldDB" id="A0A8S3J819"/>
<evidence type="ECO:0000313" key="2">
    <source>
        <dbReference type="Proteomes" id="UP000676336"/>
    </source>
</evidence>
<sequence>AIDDKRSGSIDDEIRISTTEDKECCVGETPFLFHS</sequence>
<comment type="caution">
    <text evidence="1">The sequence shown here is derived from an EMBL/GenBank/DDBJ whole genome shotgun (WGS) entry which is preliminary data.</text>
</comment>
<dbReference type="EMBL" id="CAJOBI010342194">
    <property type="protein sequence ID" value="CAF5214520.1"/>
    <property type="molecule type" value="Genomic_DNA"/>
</dbReference>
<protein>
    <submittedName>
        <fullName evidence="1">Uncharacterized protein</fullName>
    </submittedName>
</protein>
<accession>A0A8S3J819</accession>
<name>A0A8S3J819_9BILA</name>